<dbReference type="EC" id="2.3.1.176" evidence="1"/>
<feature type="non-terminal residue" evidence="7">
    <location>
        <position position="1"/>
    </location>
</feature>
<evidence type="ECO:0000256" key="1">
    <source>
        <dbReference type="ARBA" id="ARBA00012352"/>
    </source>
</evidence>
<evidence type="ECO:0000259" key="6">
    <source>
        <dbReference type="Pfam" id="PF22691"/>
    </source>
</evidence>
<dbReference type="SUPFAM" id="SSF53901">
    <property type="entry name" value="Thiolase-like"/>
    <property type="match status" value="2"/>
</dbReference>
<dbReference type="GO" id="GO:0016747">
    <property type="term" value="F:acyltransferase activity, transferring groups other than amino-acyl groups"/>
    <property type="evidence" value="ECO:0007669"/>
    <property type="project" value="InterPro"/>
</dbReference>
<evidence type="ECO:0000313" key="7">
    <source>
        <dbReference type="EMBL" id="EQD73290.1"/>
    </source>
</evidence>
<keyword evidence="3" id="KW-0445">Lipid transport</keyword>
<dbReference type="GO" id="GO:0006869">
    <property type="term" value="P:lipid transport"/>
    <property type="evidence" value="ECO:0007669"/>
    <property type="project" value="UniProtKB-KW"/>
</dbReference>
<dbReference type="PANTHER" id="PTHR42870:SF1">
    <property type="entry name" value="NON-SPECIFIC LIPID-TRANSFER PROTEIN-LIKE 2"/>
    <property type="match status" value="1"/>
</dbReference>
<dbReference type="AlphaFoldDB" id="T1CUD0"/>
<dbReference type="PIRSF" id="PIRSF000429">
    <property type="entry name" value="Ac-CoA_Ac_transf"/>
    <property type="match status" value="1"/>
</dbReference>
<accession>T1CUD0</accession>
<organism evidence="7">
    <name type="scientific">mine drainage metagenome</name>
    <dbReference type="NCBI Taxonomy" id="410659"/>
    <lineage>
        <taxon>unclassified sequences</taxon>
        <taxon>metagenomes</taxon>
        <taxon>ecological metagenomes</taxon>
    </lineage>
</organism>
<gene>
    <name evidence="7" type="ORF">B1B_03297</name>
</gene>
<dbReference type="Pfam" id="PF22691">
    <property type="entry name" value="Thiolase_C_1"/>
    <property type="match status" value="1"/>
</dbReference>
<dbReference type="PANTHER" id="PTHR42870">
    <property type="entry name" value="ACETYL-COA C-ACETYLTRANSFERASE"/>
    <property type="match status" value="1"/>
</dbReference>
<evidence type="ECO:0000256" key="2">
    <source>
        <dbReference type="ARBA" id="ARBA00022448"/>
    </source>
</evidence>
<dbReference type="PROSITE" id="PS00737">
    <property type="entry name" value="THIOLASE_2"/>
    <property type="match status" value="1"/>
</dbReference>
<evidence type="ECO:0000256" key="4">
    <source>
        <dbReference type="ARBA" id="ARBA00023121"/>
    </source>
</evidence>
<protein>
    <recommendedName>
        <fullName evidence="1">propanoyl-CoA C-acyltransferase</fullName>
        <ecNumber evidence="1">2.3.1.176</ecNumber>
    </recommendedName>
    <alternativeName>
        <fullName evidence="5">Propanoyl-CoA C-acyltransferase</fullName>
    </alternativeName>
</protein>
<comment type="caution">
    <text evidence="7">The sequence shown here is derived from an EMBL/GenBank/DDBJ whole genome shotgun (WGS) entry which is preliminary data.</text>
</comment>
<dbReference type="InterPro" id="IPR055140">
    <property type="entry name" value="Thiolase_C_2"/>
</dbReference>
<name>T1CUD0_9ZZZZ</name>
<reference evidence="7" key="2">
    <citation type="journal article" date="2014" name="ISME J.">
        <title>Microbial stratification in low pH oxic and suboxic macroscopic growths along an acid mine drainage.</title>
        <authorList>
            <person name="Mendez-Garcia C."/>
            <person name="Mesa V."/>
            <person name="Sprenger R.R."/>
            <person name="Richter M."/>
            <person name="Diez M.S."/>
            <person name="Solano J."/>
            <person name="Bargiela R."/>
            <person name="Golyshina O.V."/>
            <person name="Manteca A."/>
            <person name="Ramos J.L."/>
            <person name="Gallego J.R."/>
            <person name="Llorente I."/>
            <person name="Martins Dos Santos V.A."/>
            <person name="Jensen O.N."/>
            <person name="Pelaez A.I."/>
            <person name="Sanchez J."/>
            <person name="Ferrer M."/>
        </authorList>
    </citation>
    <scope>NUCLEOTIDE SEQUENCE</scope>
</reference>
<dbReference type="GO" id="GO:0008289">
    <property type="term" value="F:lipid binding"/>
    <property type="evidence" value="ECO:0007669"/>
    <property type="project" value="UniProtKB-KW"/>
</dbReference>
<evidence type="ECO:0000256" key="5">
    <source>
        <dbReference type="ARBA" id="ARBA00032316"/>
    </source>
</evidence>
<proteinExistence type="predicted"/>
<reference evidence="7" key="1">
    <citation type="submission" date="2013-08" db="EMBL/GenBank/DDBJ databases">
        <authorList>
            <person name="Mendez C."/>
            <person name="Richter M."/>
            <person name="Ferrer M."/>
            <person name="Sanchez J."/>
        </authorList>
    </citation>
    <scope>NUCLEOTIDE SEQUENCE</scope>
</reference>
<dbReference type="InterPro" id="IPR020613">
    <property type="entry name" value="Thiolase_CS"/>
</dbReference>
<keyword evidence="4" id="KW-0446">Lipid-binding</keyword>
<dbReference type="CDD" id="cd00829">
    <property type="entry name" value="SCP-x_thiolase"/>
    <property type="match status" value="1"/>
</dbReference>
<dbReference type="EMBL" id="AUZY01002021">
    <property type="protein sequence ID" value="EQD73290.1"/>
    <property type="molecule type" value="Genomic_DNA"/>
</dbReference>
<sequence length="424" mass="47004">VRRAYDYALKGIPNLTRDRIDGSRISYFSDHFTRQLKASSMVQDYLGLNPKGSVRIEWGGATGGECFQAAYEAVASGRMDVCLAAGFETMSRVETWKGNEFIALASDTNFDFPLGGFYTGYYALMVQRHIYEYLRRTKFAHITDEREAQRLATAEGSRIMALVSVKNHQNALYNPYAQYPKPLTVDQVLQSEMISYPLVREMICTMSDGAAVAILCDERRAREFTDRPVRIIGVGTGTDTMRLADRPFGKVPLLPTEKASDYANLDYPGIHSFRAGRAAGIEAYRMAGITDPRRELDFVELHDAYASSEIQTYEDLGLCRYGEGYDFTERGDPFMSNIHYPFPTPNAGALPVNPSGGLIACGHPVGATGLMQAVFAFWQLQGRIAKHFGNKTLQVPNAHRGAIHSHAGTGSAVTVSILERGYRP</sequence>
<keyword evidence="7" id="KW-0808">Transferase</keyword>
<dbReference type="InterPro" id="IPR016039">
    <property type="entry name" value="Thiolase-like"/>
</dbReference>
<dbReference type="InterPro" id="IPR002155">
    <property type="entry name" value="Thiolase"/>
</dbReference>
<evidence type="ECO:0000256" key="3">
    <source>
        <dbReference type="ARBA" id="ARBA00023055"/>
    </source>
</evidence>
<dbReference type="Gene3D" id="3.40.47.10">
    <property type="match status" value="1"/>
</dbReference>
<keyword evidence="2" id="KW-0813">Transport</keyword>
<feature type="domain" description="Thiolase C-terminal" evidence="6">
    <location>
        <begin position="273"/>
        <end position="420"/>
    </location>
</feature>